<organism evidence="8 9">
    <name type="scientific">Natronorubrum sediminis</name>
    <dbReference type="NCBI Taxonomy" id="640943"/>
    <lineage>
        <taxon>Archaea</taxon>
        <taxon>Methanobacteriati</taxon>
        <taxon>Methanobacteriota</taxon>
        <taxon>Stenosarchaea group</taxon>
        <taxon>Halobacteria</taxon>
        <taxon>Halobacteriales</taxon>
        <taxon>Natrialbaceae</taxon>
        <taxon>Natronorubrum</taxon>
    </lineage>
</organism>
<dbReference type="Proteomes" id="UP000199112">
    <property type="component" value="Unassembled WGS sequence"/>
</dbReference>
<evidence type="ECO:0000259" key="7">
    <source>
        <dbReference type="PROSITE" id="PS50850"/>
    </source>
</evidence>
<evidence type="ECO:0000256" key="4">
    <source>
        <dbReference type="ARBA" id="ARBA00022989"/>
    </source>
</evidence>
<keyword evidence="9" id="KW-1185">Reference proteome</keyword>
<sequence length="413" mass="43320">MDDNDRSIVTFVSLSHMMVHTYEFAVPILMTVWLLEFSVTAATLGAVVTVGYFLFGVGALPAGMLVDRFGSRPLIFACLIGMALSFLLLGIASNVYVVALALGLWGIAASVHHPAGLTLISKGVSDPGWAYAYHGMAGNVGIAFGPLATALLLLAFDWRLVAALLVVPTVITIGIGLTLSFDETAQVTATDGGGKQSKGEITPSSFVSDTRLLVTVGFLTVFAIVMFNGLYYRGVLTFLPDMLGGFLADLDIHLDLFDPDSPYAEEFDLAQYVYVGLLMIGILGQYIGGILTSRIPTERGLVIALGALTILGITYVPAATAGFGPLLVVSALLGIFLFAMQPLTQATIAAYSPAEARGLSFGWTFLAIFGIGSLGATIAGFVLTYASANALFLVLACFAGTGCLLALSLVVRN</sequence>
<dbReference type="OrthoDB" id="204590at2157"/>
<dbReference type="InterPro" id="IPR050189">
    <property type="entry name" value="MFS_Efflux_Transporters"/>
</dbReference>
<keyword evidence="5 6" id="KW-0472">Membrane</keyword>
<evidence type="ECO:0000256" key="3">
    <source>
        <dbReference type="ARBA" id="ARBA00022692"/>
    </source>
</evidence>
<protein>
    <submittedName>
        <fullName evidence="8">Sugar phosphate permease</fullName>
    </submittedName>
</protein>
<dbReference type="PANTHER" id="PTHR43124">
    <property type="entry name" value="PURINE EFFLUX PUMP PBUE"/>
    <property type="match status" value="1"/>
</dbReference>
<evidence type="ECO:0000256" key="1">
    <source>
        <dbReference type="ARBA" id="ARBA00004651"/>
    </source>
</evidence>
<dbReference type="GO" id="GO:0005886">
    <property type="term" value="C:plasma membrane"/>
    <property type="evidence" value="ECO:0007669"/>
    <property type="project" value="UniProtKB-SubCell"/>
</dbReference>
<comment type="subcellular location">
    <subcellularLocation>
        <location evidence="1">Cell membrane</location>
        <topology evidence="1">Multi-pass membrane protein</topology>
    </subcellularLocation>
</comment>
<feature type="transmembrane region" description="Helical" evidence="6">
    <location>
        <begin position="269"/>
        <end position="288"/>
    </location>
</feature>
<dbReference type="RefSeq" id="WP_090507940.1">
    <property type="nucleotide sequence ID" value="NZ_FNWL01000004.1"/>
</dbReference>
<dbReference type="InterPro" id="IPR011701">
    <property type="entry name" value="MFS"/>
</dbReference>
<evidence type="ECO:0000256" key="5">
    <source>
        <dbReference type="ARBA" id="ARBA00023136"/>
    </source>
</evidence>
<feature type="transmembrane region" description="Helical" evidence="6">
    <location>
        <begin position="132"/>
        <end position="154"/>
    </location>
</feature>
<keyword evidence="3 6" id="KW-0812">Transmembrane</keyword>
<dbReference type="InterPro" id="IPR036259">
    <property type="entry name" value="MFS_trans_sf"/>
</dbReference>
<dbReference type="EMBL" id="FNWL01000004">
    <property type="protein sequence ID" value="SEH17436.1"/>
    <property type="molecule type" value="Genomic_DNA"/>
</dbReference>
<feature type="transmembrane region" description="Helical" evidence="6">
    <location>
        <begin position="361"/>
        <end position="384"/>
    </location>
</feature>
<feature type="transmembrane region" description="Helical" evidence="6">
    <location>
        <begin position="322"/>
        <end position="340"/>
    </location>
</feature>
<name>A0A1H6G2W5_9EURY</name>
<dbReference type="Gene3D" id="1.20.1250.20">
    <property type="entry name" value="MFS general substrate transporter like domains"/>
    <property type="match status" value="1"/>
</dbReference>
<evidence type="ECO:0000256" key="6">
    <source>
        <dbReference type="SAM" id="Phobius"/>
    </source>
</evidence>
<reference evidence="9" key="1">
    <citation type="submission" date="2016-10" db="EMBL/GenBank/DDBJ databases">
        <authorList>
            <person name="Varghese N."/>
            <person name="Submissions S."/>
        </authorList>
    </citation>
    <scope>NUCLEOTIDE SEQUENCE [LARGE SCALE GENOMIC DNA]</scope>
    <source>
        <strain evidence="9">CGMCC 1.8981</strain>
    </source>
</reference>
<feature type="transmembrane region" description="Helical" evidence="6">
    <location>
        <begin position="41"/>
        <end position="62"/>
    </location>
</feature>
<evidence type="ECO:0000313" key="9">
    <source>
        <dbReference type="Proteomes" id="UP000199112"/>
    </source>
</evidence>
<feature type="transmembrane region" description="Helical" evidence="6">
    <location>
        <begin position="300"/>
        <end position="316"/>
    </location>
</feature>
<feature type="transmembrane region" description="Helical" evidence="6">
    <location>
        <begin position="98"/>
        <end position="120"/>
    </location>
</feature>
<feature type="transmembrane region" description="Helical" evidence="6">
    <location>
        <begin position="160"/>
        <end position="181"/>
    </location>
</feature>
<dbReference type="PANTHER" id="PTHR43124:SF3">
    <property type="entry name" value="CHLORAMPHENICOL EFFLUX PUMP RV0191"/>
    <property type="match status" value="1"/>
</dbReference>
<proteinExistence type="predicted"/>
<dbReference type="PROSITE" id="PS50850">
    <property type="entry name" value="MFS"/>
    <property type="match status" value="1"/>
</dbReference>
<dbReference type="Pfam" id="PF07690">
    <property type="entry name" value="MFS_1"/>
    <property type="match status" value="1"/>
</dbReference>
<dbReference type="GO" id="GO:0022857">
    <property type="term" value="F:transmembrane transporter activity"/>
    <property type="evidence" value="ECO:0007669"/>
    <property type="project" value="InterPro"/>
</dbReference>
<dbReference type="SUPFAM" id="SSF103473">
    <property type="entry name" value="MFS general substrate transporter"/>
    <property type="match status" value="1"/>
</dbReference>
<evidence type="ECO:0000313" key="8">
    <source>
        <dbReference type="EMBL" id="SEH17436.1"/>
    </source>
</evidence>
<dbReference type="AlphaFoldDB" id="A0A1H6G2W5"/>
<feature type="transmembrane region" description="Helical" evidence="6">
    <location>
        <begin position="390"/>
        <end position="411"/>
    </location>
</feature>
<keyword evidence="2" id="KW-1003">Cell membrane</keyword>
<dbReference type="InterPro" id="IPR020846">
    <property type="entry name" value="MFS_dom"/>
</dbReference>
<feature type="transmembrane region" description="Helical" evidence="6">
    <location>
        <begin position="12"/>
        <end position="35"/>
    </location>
</feature>
<gene>
    <name evidence="8" type="ORF">SAMN04487967_3172</name>
</gene>
<evidence type="ECO:0000256" key="2">
    <source>
        <dbReference type="ARBA" id="ARBA00022475"/>
    </source>
</evidence>
<feature type="transmembrane region" description="Helical" evidence="6">
    <location>
        <begin position="74"/>
        <end position="92"/>
    </location>
</feature>
<keyword evidence="4 6" id="KW-1133">Transmembrane helix</keyword>
<feature type="domain" description="Major facilitator superfamily (MFS) profile" evidence="7">
    <location>
        <begin position="1"/>
        <end position="413"/>
    </location>
</feature>
<feature type="transmembrane region" description="Helical" evidence="6">
    <location>
        <begin position="212"/>
        <end position="232"/>
    </location>
</feature>
<accession>A0A1H6G2W5</accession>